<evidence type="ECO:0000259" key="1">
    <source>
        <dbReference type="Pfam" id="PF04168"/>
    </source>
</evidence>
<gene>
    <name evidence="2" type="ORF">GlitD10_1147</name>
</gene>
<proteinExistence type="predicted"/>
<evidence type="ECO:0000313" key="2">
    <source>
        <dbReference type="EMBL" id="APB33467.1"/>
    </source>
</evidence>
<dbReference type="InterPro" id="IPR007296">
    <property type="entry name" value="DUF403"/>
</dbReference>
<dbReference type="Proteomes" id="UP000180235">
    <property type="component" value="Chromosome"/>
</dbReference>
<keyword evidence="3" id="KW-1185">Reference proteome</keyword>
<feature type="domain" description="DUF403" evidence="1">
    <location>
        <begin position="1"/>
        <end position="311"/>
    </location>
</feature>
<dbReference type="PANTHER" id="PTHR34595">
    <property type="entry name" value="BLR5612 PROTEIN"/>
    <property type="match status" value="1"/>
</dbReference>
<dbReference type="RefSeq" id="WP_071454048.1">
    <property type="nucleotide sequence ID" value="NZ_CP017675.1"/>
</dbReference>
<dbReference type="AlphaFoldDB" id="A0A1J0AC13"/>
<dbReference type="Pfam" id="PF04168">
    <property type="entry name" value="Alpha-E"/>
    <property type="match status" value="1"/>
</dbReference>
<evidence type="ECO:0000313" key="3">
    <source>
        <dbReference type="Proteomes" id="UP000180235"/>
    </source>
</evidence>
<reference evidence="2 3" key="1">
    <citation type="submission" date="2016-10" db="EMBL/GenBank/DDBJ databases">
        <title>Description of Gloeomargarita lithophora gen. nov., sp. nov., a thylakoid-bearing basal-branching cyanobacterium with intracellular carbonates, and proposal for Gloeomargaritales ord. nov.</title>
        <authorList>
            <person name="Moreira D."/>
            <person name="Tavera R."/>
            <person name="Benzerara K."/>
            <person name="Skouri-Panet F."/>
            <person name="Couradeau E."/>
            <person name="Gerard E."/>
            <person name="Loussert C."/>
            <person name="Novelo E."/>
            <person name="Zivanovic Y."/>
            <person name="Lopez-Garcia P."/>
        </authorList>
    </citation>
    <scope>NUCLEOTIDE SEQUENCE [LARGE SCALE GENOMIC DNA]</scope>
    <source>
        <strain evidence="2 3">D10</strain>
    </source>
</reference>
<dbReference type="EMBL" id="CP017675">
    <property type="protein sequence ID" value="APB33467.1"/>
    <property type="molecule type" value="Genomic_DNA"/>
</dbReference>
<name>A0A1J0AC13_9CYAN</name>
<dbReference type="PANTHER" id="PTHR34595:SF7">
    <property type="entry name" value="SLL1039 PROTEIN"/>
    <property type="match status" value="1"/>
</dbReference>
<dbReference type="OrthoDB" id="9803532at2"/>
<sequence length="323" mass="37511">MLSRVANSVYWLNRYIERAENVARFVDVNLNLILDLPNQSMAQWEPLVVVTGDLALFQERYGLPSQEQVIQFLTFDTHYANSIVSCLDAARENARSVREIISSEMWQEVNAFYLLVQQAAESGQEVNLNQFFQEVKLASHRFAGVMNATMSHNEAWHFGQIGRLLERADKTTRIMDVKYYVLLPSVQDVGTTLDEIQWMALLKSASAYEMYRKRGRHLITPRQVAEFLLLNREFPRSVRFCLRQMQSSLYRITGTELNHWNMGVERSLGRLCAELEYITIDEIIQRGLHEFLDHLQMEFNRLDHAIFTTFFAVNLDSVGRGIC</sequence>
<dbReference type="STRING" id="1188229.GlitD10_1147"/>
<protein>
    <recommendedName>
        <fullName evidence="1">DUF403 domain-containing protein</fullName>
    </recommendedName>
</protein>
<dbReference type="KEGG" id="glt:GlitD10_1147"/>
<accession>A0A1J0AC13</accession>
<dbReference type="InterPro" id="IPR051680">
    <property type="entry name" value="ATP-dep_Glu-Cys_Ligase-2"/>
</dbReference>
<organism evidence="2 3">
    <name type="scientific">Gloeomargarita lithophora Alchichica-D10</name>
    <dbReference type="NCBI Taxonomy" id="1188229"/>
    <lineage>
        <taxon>Bacteria</taxon>
        <taxon>Bacillati</taxon>
        <taxon>Cyanobacteriota</taxon>
        <taxon>Cyanophyceae</taxon>
        <taxon>Gloeomargaritales</taxon>
        <taxon>Gloeomargaritaceae</taxon>
        <taxon>Gloeomargarita</taxon>
    </lineage>
</organism>